<comment type="subcellular location">
    <subcellularLocation>
        <location evidence="2">Cell membrane</location>
    </subcellularLocation>
</comment>
<feature type="transmembrane region" description="Helical" evidence="12">
    <location>
        <begin position="6"/>
        <end position="28"/>
    </location>
</feature>
<accession>A0A1G9BPW9</accession>
<evidence type="ECO:0000256" key="2">
    <source>
        <dbReference type="ARBA" id="ARBA00004236"/>
    </source>
</evidence>
<keyword evidence="12" id="KW-1133">Transmembrane helix</keyword>
<dbReference type="GO" id="GO:0000155">
    <property type="term" value="F:phosphorelay sensor kinase activity"/>
    <property type="evidence" value="ECO:0007669"/>
    <property type="project" value="InterPro"/>
</dbReference>
<dbReference type="NCBIfam" id="TIGR00229">
    <property type="entry name" value="sensory_box"/>
    <property type="match status" value="1"/>
</dbReference>
<dbReference type="InterPro" id="IPR004358">
    <property type="entry name" value="Sig_transdc_His_kin-like_C"/>
</dbReference>
<evidence type="ECO:0000256" key="4">
    <source>
        <dbReference type="ARBA" id="ARBA00022475"/>
    </source>
</evidence>
<feature type="domain" description="HAMP" evidence="15">
    <location>
        <begin position="185"/>
        <end position="237"/>
    </location>
</feature>
<evidence type="ECO:0000256" key="11">
    <source>
        <dbReference type="ARBA" id="ARBA00023136"/>
    </source>
</evidence>
<evidence type="ECO:0000259" key="13">
    <source>
        <dbReference type="PROSITE" id="PS50109"/>
    </source>
</evidence>
<keyword evidence="11 12" id="KW-0472">Membrane</keyword>
<feature type="transmembrane region" description="Helical" evidence="12">
    <location>
        <begin position="161"/>
        <end position="184"/>
    </location>
</feature>
<dbReference type="InterPro" id="IPR036097">
    <property type="entry name" value="HisK_dim/P_sf"/>
</dbReference>
<dbReference type="InterPro" id="IPR050351">
    <property type="entry name" value="BphY/WalK/GraS-like"/>
</dbReference>
<organism evidence="16 17">
    <name type="scientific">Natronincola ferrireducens</name>
    <dbReference type="NCBI Taxonomy" id="393762"/>
    <lineage>
        <taxon>Bacteria</taxon>
        <taxon>Bacillati</taxon>
        <taxon>Bacillota</taxon>
        <taxon>Clostridia</taxon>
        <taxon>Peptostreptococcales</taxon>
        <taxon>Natronincolaceae</taxon>
        <taxon>Natronincola</taxon>
    </lineage>
</organism>
<evidence type="ECO:0000256" key="7">
    <source>
        <dbReference type="ARBA" id="ARBA00022741"/>
    </source>
</evidence>
<dbReference type="CDD" id="cd06225">
    <property type="entry name" value="HAMP"/>
    <property type="match status" value="1"/>
</dbReference>
<keyword evidence="4" id="KW-1003">Cell membrane</keyword>
<evidence type="ECO:0000256" key="5">
    <source>
        <dbReference type="ARBA" id="ARBA00022553"/>
    </source>
</evidence>
<dbReference type="PRINTS" id="PR00344">
    <property type="entry name" value="BCTRLSENSOR"/>
</dbReference>
<dbReference type="InterPro" id="IPR035965">
    <property type="entry name" value="PAS-like_dom_sf"/>
</dbReference>
<evidence type="ECO:0000256" key="10">
    <source>
        <dbReference type="ARBA" id="ARBA00023012"/>
    </source>
</evidence>
<keyword evidence="9" id="KW-0067">ATP-binding</keyword>
<evidence type="ECO:0000256" key="3">
    <source>
        <dbReference type="ARBA" id="ARBA00012438"/>
    </source>
</evidence>
<evidence type="ECO:0000256" key="6">
    <source>
        <dbReference type="ARBA" id="ARBA00022679"/>
    </source>
</evidence>
<dbReference type="AlphaFoldDB" id="A0A1G9BPW9"/>
<dbReference type="Gene3D" id="3.30.565.10">
    <property type="entry name" value="Histidine kinase-like ATPase, C-terminal domain"/>
    <property type="match status" value="1"/>
</dbReference>
<name>A0A1G9BPW9_9FIRM</name>
<dbReference type="SMART" id="SM00387">
    <property type="entry name" value="HATPase_c"/>
    <property type="match status" value="1"/>
</dbReference>
<dbReference type="InterPro" id="IPR000014">
    <property type="entry name" value="PAS"/>
</dbReference>
<dbReference type="Pfam" id="PF00989">
    <property type="entry name" value="PAS"/>
    <property type="match status" value="1"/>
</dbReference>
<keyword evidence="7" id="KW-0547">Nucleotide-binding</keyword>
<dbReference type="InterPro" id="IPR003594">
    <property type="entry name" value="HATPase_dom"/>
</dbReference>
<dbReference type="CDD" id="cd00075">
    <property type="entry name" value="HATPase"/>
    <property type="match status" value="1"/>
</dbReference>
<dbReference type="EMBL" id="FNFP01000002">
    <property type="protein sequence ID" value="SDK41194.1"/>
    <property type="molecule type" value="Genomic_DNA"/>
</dbReference>
<dbReference type="InterPro" id="IPR013767">
    <property type="entry name" value="PAS_fold"/>
</dbReference>
<dbReference type="GO" id="GO:0016036">
    <property type="term" value="P:cellular response to phosphate starvation"/>
    <property type="evidence" value="ECO:0007669"/>
    <property type="project" value="TreeGrafter"/>
</dbReference>
<dbReference type="FunFam" id="1.10.287.130:FF:000008">
    <property type="entry name" value="Two-component sensor histidine kinase"/>
    <property type="match status" value="1"/>
</dbReference>
<sequence length="586" mass="66697">MQKKIFVIFFVILLVGILLTGFLSLSLIRSSYIQQLEQKLISNGRLIEEFIIANDLQLLSQQFQQKMEDLGDQIDARITIVDSKGMVLVETFKHEGYIENHRDRPEIQRAYDGEIGKTIRYSSTVDLDMLYVALPVQLEKEIIVVRLAVNLLEIKKINQTLFYYIAMSIACGLIISTLIGYRFIDKIMDPIKEITEASKKMALGRLGVRTHVTSKDEIGELANHFNHMADRLEETIEKLSDSNTKFKGLLTSIINPIVAIDNKKNILLLNAAAEKLFNIKAKDAIGKHILEVVRNNQLDEEIERVFNNNIETQIEINMKDPIDKILKVYTNLIKLENDPTKMIGLVALMEDVTEIRKLEKIRSDFVANVSHELKTPLTSISGFVETLKSGAIEDEDTKNRFLDIIDIETQRLARLIDDILTLSEIESSQHKMLNQQILSSEVLKEVEEMMEPIASNKEIQLTFTIDTNLPMIYGNRDWFKQMFINLIDNAIKYTLSGGKVQLTAYKKYNNIIISVKDTGIGIPKKDIPRLFERFYRVDKARSRKVGGTGLGLAIVKHIVLSLKGKIRVNSEQGKGTEFTVIIPIEG</sequence>
<evidence type="ECO:0000259" key="14">
    <source>
        <dbReference type="PROSITE" id="PS50112"/>
    </source>
</evidence>
<evidence type="ECO:0000256" key="9">
    <source>
        <dbReference type="ARBA" id="ARBA00022840"/>
    </source>
</evidence>
<keyword evidence="8 16" id="KW-0418">Kinase</keyword>
<dbReference type="PROSITE" id="PS50112">
    <property type="entry name" value="PAS"/>
    <property type="match status" value="1"/>
</dbReference>
<dbReference type="CDD" id="cd00130">
    <property type="entry name" value="PAS"/>
    <property type="match status" value="1"/>
</dbReference>
<feature type="domain" description="Histidine kinase" evidence="13">
    <location>
        <begin position="368"/>
        <end position="586"/>
    </location>
</feature>
<dbReference type="RefSeq" id="WP_090552000.1">
    <property type="nucleotide sequence ID" value="NZ_FNFP01000002.1"/>
</dbReference>
<evidence type="ECO:0000256" key="12">
    <source>
        <dbReference type="SAM" id="Phobius"/>
    </source>
</evidence>
<gene>
    <name evidence="16" type="ORF">SAMN05660472_01230</name>
</gene>
<evidence type="ECO:0000256" key="8">
    <source>
        <dbReference type="ARBA" id="ARBA00022777"/>
    </source>
</evidence>
<dbReference type="InterPro" id="IPR003660">
    <property type="entry name" value="HAMP_dom"/>
</dbReference>
<dbReference type="PANTHER" id="PTHR45453:SF1">
    <property type="entry name" value="PHOSPHATE REGULON SENSOR PROTEIN PHOR"/>
    <property type="match status" value="1"/>
</dbReference>
<dbReference type="SUPFAM" id="SSF55874">
    <property type="entry name" value="ATPase domain of HSP90 chaperone/DNA topoisomerase II/histidine kinase"/>
    <property type="match status" value="1"/>
</dbReference>
<dbReference type="SMART" id="SM00304">
    <property type="entry name" value="HAMP"/>
    <property type="match status" value="1"/>
</dbReference>
<dbReference type="GO" id="GO:0004721">
    <property type="term" value="F:phosphoprotein phosphatase activity"/>
    <property type="evidence" value="ECO:0007669"/>
    <property type="project" value="TreeGrafter"/>
</dbReference>
<proteinExistence type="predicted"/>
<dbReference type="Pfam" id="PF00672">
    <property type="entry name" value="HAMP"/>
    <property type="match status" value="1"/>
</dbReference>
<dbReference type="OrthoDB" id="9813151at2"/>
<dbReference type="PROSITE" id="PS50885">
    <property type="entry name" value="HAMP"/>
    <property type="match status" value="1"/>
</dbReference>
<dbReference type="CDD" id="cd00082">
    <property type="entry name" value="HisKA"/>
    <property type="match status" value="1"/>
</dbReference>
<dbReference type="InterPro" id="IPR036890">
    <property type="entry name" value="HATPase_C_sf"/>
</dbReference>
<protein>
    <recommendedName>
        <fullName evidence="3">histidine kinase</fullName>
        <ecNumber evidence="3">2.7.13.3</ecNumber>
    </recommendedName>
</protein>
<dbReference type="Pfam" id="PF16736">
    <property type="entry name" value="sCache_like"/>
    <property type="match status" value="1"/>
</dbReference>
<dbReference type="Gene3D" id="3.30.450.20">
    <property type="entry name" value="PAS domain"/>
    <property type="match status" value="1"/>
</dbReference>
<dbReference type="GO" id="GO:0005524">
    <property type="term" value="F:ATP binding"/>
    <property type="evidence" value="ECO:0007669"/>
    <property type="project" value="UniProtKB-KW"/>
</dbReference>
<dbReference type="Pfam" id="PF00512">
    <property type="entry name" value="HisKA"/>
    <property type="match status" value="1"/>
</dbReference>
<dbReference type="FunFam" id="3.30.565.10:FF:000023">
    <property type="entry name" value="PAS domain-containing sensor histidine kinase"/>
    <property type="match status" value="1"/>
</dbReference>
<dbReference type="SMART" id="SM00388">
    <property type="entry name" value="HisKA"/>
    <property type="match status" value="1"/>
</dbReference>
<dbReference type="Proteomes" id="UP000198718">
    <property type="component" value="Unassembled WGS sequence"/>
</dbReference>
<dbReference type="SUPFAM" id="SSF158472">
    <property type="entry name" value="HAMP domain-like"/>
    <property type="match status" value="1"/>
</dbReference>
<dbReference type="Gene3D" id="1.10.287.130">
    <property type="match status" value="1"/>
</dbReference>
<evidence type="ECO:0000256" key="1">
    <source>
        <dbReference type="ARBA" id="ARBA00000085"/>
    </source>
</evidence>
<dbReference type="SMART" id="SM00091">
    <property type="entry name" value="PAS"/>
    <property type="match status" value="1"/>
</dbReference>
<dbReference type="Pfam" id="PF02518">
    <property type="entry name" value="HATPase_c"/>
    <property type="match status" value="1"/>
</dbReference>
<feature type="domain" description="PAS" evidence="14">
    <location>
        <begin position="242"/>
        <end position="313"/>
    </location>
</feature>
<keyword evidence="17" id="KW-1185">Reference proteome</keyword>
<keyword evidence="6" id="KW-0808">Transferase</keyword>
<dbReference type="Gene3D" id="6.10.340.10">
    <property type="match status" value="1"/>
</dbReference>
<dbReference type="NCBIfam" id="NF046044">
    <property type="entry name" value="PnpS"/>
    <property type="match status" value="1"/>
</dbReference>
<dbReference type="SUPFAM" id="SSF55785">
    <property type="entry name" value="PYP-like sensor domain (PAS domain)"/>
    <property type="match status" value="1"/>
</dbReference>
<dbReference type="InterPro" id="IPR005467">
    <property type="entry name" value="His_kinase_dom"/>
</dbReference>
<keyword evidence="10" id="KW-0902">Two-component regulatory system</keyword>
<dbReference type="InterPro" id="IPR003661">
    <property type="entry name" value="HisK_dim/P_dom"/>
</dbReference>
<evidence type="ECO:0000313" key="16">
    <source>
        <dbReference type="EMBL" id="SDK41194.1"/>
    </source>
</evidence>
<dbReference type="GO" id="GO:0006355">
    <property type="term" value="P:regulation of DNA-templated transcription"/>
    <property type="evidence" value="ECO:0007669"/>
    <property type="project" value="InterPro"/>
</dbReference>
<evidence type="ECO:0000313" key="17">
    <source>
        <dbReference type="Proteomes" id="UP000198718"/>
    </source>
</evidence>
<comment type="catalytic activity">
    <reaction evidence="1">
        <text>ATP + protein L-histidine = ADP + protein N-phospho-L-histidine.</text>
        <dbReference type="EC" id="2.7.13.3"/>
    </reaction>
</comment>
<dbReference type="GO" id="GO:0005886">
    <property type="term" value="C:plasma membrane"/>
    <property type="evidence" value="ECO:0007669"/>
    <property type="project" value="UniProtKB-SubCell"/>
</dbReference>
<keyword evidence="12" id="KW-0812">Transmembrane</keyword>
<reference evidence="16 17" key="1">
    <citation type="submission" date="2016-10" db="EMBL/GenBank/DDBJ databases">
        <authorList>
            <person name="de Groot N.N."/>
        </authorList>
    </citation>
    <scope>NUCLEOTIDE SEQUENCE [LARGE SCALE GENOMIC DNA]</scope>
    <source>
        <strain evidence="16 17">DSM 18346</strain>
    </source>
</reference>
<dbReference type="EC" id="2.7.13.3" evidence="3"/>
<dbReference type="PANTHER" id="PTHR45453">
    <property type="entry name" value="PHOSPHATE REGULON SENSOR PROTEIN PHOR"/>
    <property type="match status" value="1"/>
</dbReference>
<evidence type="ECO:0000259" key="15">
    <source>
        <dbReference type="PROSITE" id="PS50885"/>
    </source>
</evidence>
<dbReference type="STRING" id="393762.SAMN05660472_01230"/>
<dbReference type="SUPFAM" id="SSF47384">
    <property type="entry name" value="Homodimeric domain of signal transducing histidine kinase"/>
    <property type="match status" value="1"/>
</dbReference>
<dbReference type="InterPro" id="IPR031967">
    <property type="entry name" value="PhoR_single_Cache-like_dom"/>
</dbReference>
<dbReference type="PROSITE" id="PS50109">
    <property type="entry name" value="HIS_KIN"/>
    <property type="match status" value="1"/>
</dbReference>
<keyword evidence="5" id="KW-0597">Phosphoprotein</keyword>